<dbReference type="SUPFAM" id="SSF56784">
    <property type="entry name" value="HAD-like"/>
    <property type="match status" value="1"/>
</dbReference>
<dbReference type="Gene3D" id="1.10.150.240">
    <property type="entry name" value="Putative phosphatase, domain 2"/>
    <property type="match status" value="1"/>
</dbReference>
<dbReference type="InterPro" id="IPR006439">
    <property type="entry name" value="HAD-SF_hydro_IA"/>
</dbReference>
<dbReference type="PANTHER" id="PTHR47829:SF1">
    <property type="entry name" value="HAD FAMILY PHOSPHATASE"/>
    <property type="match status" value="1"/>
</dbReference>
<evidence type="ECO:0000313" key="1">
    <source>
        <dbReference type="EMBL" id="QIQ03299.1"/>
    </source>
</evidence>
<dbReference type="AlphaFoldDB" id="A0A6G9GZ23"/>
<sequence>MTDAAKDGVRAVWTDFRGVLTPPLPWAVDSFCRPMGLEPAALHAAMRTVGRRYGTSSMAPLDTPLVAEDEWGRQVEAALLDQFGIRADMSGFAERWFADRRVNRPWIDELERIRAEGVFVGLLSNMPPGWDPYWRQMVDPGLFDDLVMSFETGCRKPDREIFDLAVRRSGIPAARSLLADDLAENCEGAVLAGWHGLHFTDTADAVRVLRKELA</sequence>
<protein>
    <submittedName>
        <fullName evidence="1">HAD-IA family hydrolase</fullName>
    </submittedName>
</protein>
<gene>
    <name evidence="1" type="ORF">HA039_14000</name>
</gene>
<dbReference type="InterPro" id="IPR023198">
    <property type="entry name" value="PGP-like_dom2"/>
</dbReference>
<dbReference type="PRINTS" id="PR00413">
    <property type="entry name" value="HADHALOGNASE"/>
</dbReference>
<dbReference type="KEGG" id="slia:HA039_14000"/>
<evidence type="ECO:0000313" key="2">
    <source>
        <dbReference type="Proteomes" id="UP000501179"/>
    </source>
</evidence>
<dbReference type="InterPro" id="IPR052898">
    <property type="entry name" value="ACAD10-like"/>
</dbReference>
<dbReference type="GO" id="GO:0016787">
    <property type="term" value="F:hydrolase activity"/>
    <property type="evidence" value="ECO:0007669"/>
    <property type="project" value="UniProtKB-KW"/>
</dbReference>
<keyword evidence="2" id="KW-1185">Reference proteome</keyword>
<dbReference type="Gene3D" id="3.40.50.1000">
    <property type="entry name" value="HAD superfamily/HAD-like"/>
    <property type="match status" value="1"/>
</dbReference>
<dbReference type="EMBL" id="CP050177">
    <property type="protein sequence ID" value="QIQ03299.1"/>
    <property type="molecule type" value="Genomic_DNA"/>
</dbReference>
<dbReference type="Proteomes" id="UP000501179">
    <property type="component" value="Chromosome"/>
</dbReference>
<reference evidence="1 2" key="1">
    <citation type="submission" date="2020-03" db="EMBL/GenBank/DDBJ databases">
        <title>A novel species.</title>
        <authorList>
            <person name="Gao J."/>
        </authorList>
    </citation>
    <scope>NUCLEOTIDE SEQUENCE [LARGE SCALE GENOMIC DNA]</scope>
    <source>
        <strain evidence="1 2">QMT-12</strain>
    </source>
</reference>
<proteinExistence type="predicted"/>
<accession>A0A6G9GZ23</accession>
<dbReference type="RefSeq" id="WP_167028890.1">
    <property type="nucleotide sequence ID" value="NZ_CP050177.1"/>
</dbReference>
<dbReference type="PANTHER" id="PTHR47829">
    <property type="entry name" value="HYDROLASE, PUTATIVE (AFU_ORTHOLOGUE AFUA_1G12880)-RELATED"/>
    <property type="match status" value="1"/>
</dbReference>
<dbReference type="InterPro" id="IPR023214">
    <property type="entry name" value="HAD_sf"/>
</dbReference>
<name>A0A6G9GZ23_9ACTN</name>
<keyword evidence="1" id="KW-0378">Hydrolase</keyword>
<organism evidence="1 2">
    <name type="scientific">Streptomyces liangshanensis</name>
    <dbReference type="NCBI Taxonomy" id="2717324"/>
    <lineage>
        <taxon>Bacteria</taxon>
        <taxon>Bacillati</taxon>
        <taxon>Actinomycetota</taxon>
        <taxon>Actinomycetes</taxon>
        <taxon>Kitasatosporales</taxon>
        <taxon>Streptomycetaceae</taxon>
        <taxon>Streptomyces</taxon>
    </lineage>
</organism>
<dbReference type="InterPro" id="IPR036412">
    <property type="entry name" value="HAD-like_sf"/>
</dbReference>
<dbReference type="NCBIfam" id="TIGR01509">
    <property type="entry name" value="HAD-SF-IA-v3"/>
    <property type="match status" value="1"/>
</dbReference>